<dbReference type="PROSITE" id="PS51257">
    <property type="entry name" value="PROKAR_LIPOPROTEIN"/>
    <property type="match status" value="1"/>
</dbReference>
<protein>
    <submittedName>
        <fullName evidence="2">Uncharacterized protein</fullName>
    </submittedName>
</protein>
<reference evidence="2 3" key="1">
    <citation type="journal article" date="2015" name="Genome Announc.">
        <title>Expanding the biotechnology potential of lactobacilli through comparative genomics of 213 strains and associated genera.</title>
        <authorList>
            <person name="Sun Z."/>
            <person name="Harris H.M."/>
            <person name="McCann A."/>
            <person name="Guo C."/>
            <person name="Argimon S."/>
            <person name="Zhang W."/>
            <person name="Yang X."/>
            <person name="Jeffery I.B."/>
            <person name="Cooney J.C."/>
            <person name="Kagawa T.F."/>
            <person name="Liu W."/>
            <person name="Song Y."/>
            <person name="Salvetti E."/>
            <person name="Wrobel A."/>
            <person name="Rasinkangas P."/>
            <person name="Parkhill J."/>
            <person name="Rea M.C."/>
            <person name="O'Sullivan O."/>
            <person name="Ritari J."/>
            <person name="Douillard F.P."/>
            <person name="Paul Ross R."/>
            <person name="Yang R."/>
            <person name="Briner A.E."/>
            <person name="Felis G.E."/>
            <person name="de Vos W.M."/>
            <person name="Barrangou R."/>
            <person name="Klaenhammer T.R."/>
            <person name="Caufield P.W."/>
            <person name="Cui Y."/>
            <person name="Zhang H."/>
            <person name="O'Toole P.W."/>
        </authorList>
    </citation>
    <scope>NUCLEOTIDE SEQUENCE [LARGE SCALE GENOMIC DNA]</scope>
    <source>
        <strain evidence="2 3">DSM 17757</strain>
    </source>
</reference>
<dbReference type="Proteomes" id="UP000051568">
    <property type="component" value="Unassembled WGS sequence"/>
</dbReference>
<name>A0A0R2IQ71_9LACO</name>
<dbReference type="RefSeq" id="WP_057749261.1">
    <property type="nucleotide sequence ID" value="NZ_BJVH01000018.1"/>
</dbReference>
<keyword evidence="1" id="KW-0812">Transmembrane</keyword>
<dbReference type="OrthoDB" id="2249630at2"/>
<keyword evidence="3" id="KW-1185">Reference proteome</keyword>
<accession>A0A0R2IQ71</accession>
<organism evidence="2 3">
    <name type="scientific">Pediococcus cellicola</name>
    <dbReference type="NCBI Taxonomy" id="319652"/>
    <lineage>
        <taxon>Bacteria</taxon>
        <taxon>Bacillati</taxon>
        <taxon>Bacillota</taxon>
        <taxon>Bacilli</taxon>
        <taxon>Lactobacillales</taxon>
        <taxon>Lactobacillaceae</taxon>
        <taxon>Pediococcus</taxon>
    </lineage>
</organism>
<dbReference type="PATRIC" id="fig|319652.3.peg.893"/>
<evidence type="ECO:0000313" key="3">
    <source>
        <dbReference type="Proteomes" id="UP000051568"/>
    </source>
</evidence>
<dbReference type="EMBL" id="JQBR01000002">
    <property type="protein sequence ID" value="KRN67346.1"/>
    <property type="molecule type" value="Genomic_DNA"/>
</dbReference>
<feature type="transmembrane region" description="Helical" evidence="1">
    <location>
        <begin position="6"/>
        <end position="28"/>
    </location>
</feature>
<dbReference type="AlphaFoldDB" id="A0A0R2IQ71"/>
<keyword evidence="1" id="KW-1133">Transmembrane helix</keyword>
<keyword evidence="1" id="KW-0472">Membrane</keyword>
<proteinExistence type="predicted"/>
<feature type="transmembrane region" description="Helical" evidence="1">
    <location>
        <begin position="63"/>
        <end position="84"/>
    </location>
</feature>
<gene>
    <name evidence="2" type="ORF">IV80_GL000886</name>
</gene>
<comment type="caution">
    <text evidence="2">The sequence shown here is derived from an EMBL/GenBank/DDBJ whole genome shotgun (WGS) entry which is preliminary data.</text>
</comment>
<evidence type="ECO:0000313" key="2">
    <source>
        <dbReference type="EMBL" id="KRN67346.1"/>
    </source>
</evidence>
<evidence type="ECO:0000256" key="1">
    <source>
        <dbReference type="SAM" id="Phobius"/>
    </source>
</evidence>
<feature type="transmembrane region" description="Helical" evidence="1">
    <location>
        <begin position="40"/>
        <end position="57"/>
    </location>
</feature>
<sequence length="85" mass="9455">MRAKYWADFGIGIVVVAACVVGWFTGYFQNSNDYSEIEKMLILVLAFSVLFGLRVDMKGANRWEAISAAFLGVVFLIAVVLLVFL</sequence>